<dbReference type="InterPro" id="IPR039421">
    <property type="entry name" value="Type_1_exporter"/>
</dbReference>
<dbReference type="SMART" id="SM00382">
    <property type="entry name" value="AAA"/>
    <property type="match status" value="1"/>
</dbReference>
<evidence type="ECO:0000256" key="4">
    <source>
        <dbReference type="ARBA" id="ARBA00022519"/>
    </source>
</evidence>
<name>A0A4R7W1F6_9PSEU</name>
<evidence type="ECO:0000256" key="8">
    <source>
        <dbReference type="ARBA" id="ARBA00022989"/>
    </source>
</evidence>
<keyword evidence="4" id="KW-0997">Cell inner membrane</keyword>
<comment type="caution">
    <text evidence="14">The sequence shown here is derived from an EMBL/GenBank/DDBJ whole genome shotgun (WGS) entry which is preliminary data.</text>
</comment>
<accession>A0A4R7W1F6</accession>
<keyword evidence="9 11" id="KW-0472">Membrane</keyword>
<dbReference type="Proteomes" id="UP000294927">
    <property type="component" value="Unassembled WGS sequence"/>
</dbReference>
<dbReference type="GO" id="GO:0005886">
    <property type="term" value="C:plasma membrane"/>
    <property type="evidence" value="ECO:0007669"/>
    <property type="project" value="UniProtKB-SubCell"/>
</dbReference>
<keyword evidence="7 14" id="KW-0067">ATP-binding</keyword>
<evidence type="ECO:0000256" key="1">
    <source>
        <dbReference type="ARBA" id="ARBA00004429"/>
    </source>
</evidence>
<evidence type="ECO:0000256" key="10">
    <source>
        <dbReference type="ARBA" id="ARBA00023455"/>
    </source>
</evidence>
<evidence type="ECO:0000256" key="2">
    <source>
        <dbReference type="ARBA" id="ARBA00022448"/>
    </source>
</evidence>
<evidence type="ECO:0000256" key="5">
    <source>
        <dbReference type="ARBA" id="ARBA00022692"/>
    </source>
</evidence>
<protein>
    <submittedName>
        <fullName evidence="14">ATP-binding cassette subfamily B protein</fullName>
    </submittedName>
</protein>
<evidence type="ECO:0000313" key="14">
    <source>
        <dbReference type="EMBL" id="TDV56242.1"/>
    </source>
</evidence>
<dbReference type="InterPro" id="IPR027417">
    <property type="entry name" value="P-loop_NTPase"/>
</dbReference>
<dbReference type="InterPro" id="IPR003439">
    <property type="entry name" value="ABC_transporter-like_ATP-bd"/>
</dbReference>
<feature type="transmembrane region" description="Helical" evidence="11">
    <location>
        <begin position="145"/>
        <end position="173"/>
    </location>
</feature>
<comment type="similarity">
    <text evidence="10">Belongs to the ABC transporter superfamily. Siderophore-Fe(3+) uptake transporter (SIUT) (TC 3.A.1.21) family.</text>
</comment>
<comment type="subcellular location">
    <subcellularLocation>
        <location evidence="1">Cell inner membrane</location>
        <topology evidence="1">Multi-pass membrane protein</topology>
    </subcellularLocation>
</comment>
<dbReference type="GO" id="GO:0015421">
    <property type="term" value="F:ABC-type oligopeptide transporter activity"/>
    <property type="evidence" value="ECO:0007669"/>
    <property type="project" value="TreeGrafter"/>
</dbReference>
<evidence type="ECO:0000256" key="7">
    <source>
        <dbReference type="ARBA" id="ARBA00022840"/>
    </source>
</evidence>
<evidence type="ECO:0000256" key="3">
    <source>
        <dbReference type="ARBA" id="ARBA00022475"/>
    </source>
</evidence>
<keyword evidence="6" id="KW-0547">Nucleotide-binding</keyword>
<gene>
    <name evidence="14" type="ORF">CLV71_102308</name>
</gene>
<dbReference type="InterPro" id="IPR036640">
    <property type="entry name" value="ABC1_TM_sf"/>
</dbReference>
<dbReference type="PANTHER" id="PTHR43394">
    <property type="entry name" value="ATP-DEPENDENT PERMEASE MDL1, MITOCHONDRIAL"/>
    <property type="match status" value="1"/>
</dbReference>
<dbReference type="GO" id="GO:0005524">
    <property type="term" value="F:ATP binding"/>
    <property type="evidence" value="ECO:0007669"/>
    <property type="project" value="UniProtKB-KW"/>
</dbReference>
<dbReference type="Gene3D" id="1.20.1560.10">
    <property type="entry name" value="ABC transporter type 1, transmembrane domain"/>
    <property type="match status" value="1"/>
</dbReference>
<feature type="domain" description="ABC transmembrane type-1" evidence="13">
    <location>
        <begin position="23"/>
        <end position="304"/>
    </location>
</feature>
<evidence type="ECO:0000313" key="15">
    <source>
        <dbReference type="Proteomes" id="UP000294927"/>
    </source>
</evidence>
<dbReference type="PROSITE" id="PS50929">
    <property type="entry name" value="ABC_TM1F"/>
    <property type="match status" value="1"/>
</dbReference>
<dbReference type="FunFam" id="3.40.50.300:FF:000221">
    <property type="entry name" value="Multidrug ABC transporter ATP-binding protein"/>
    <property type="match status" value="1"/>
</dbReference>
<dbReference type="EMBL" id="SOCP01000002">
    <property type="protein sequence ID" value="TDV56242.1"/>
    <property type="molecule type" value="Genomic_DNA"/>
</dbReference>
<dbReference type="Gene3D" id="3.40.50.300">
    <property type="entry name" value="P-loop containing nucleotide triphosphate hydrolases"/>
    <property type="match status" value="1"/>
</dbReference>
<evidence type="ECO:0000256" key="9">
    <source>
        <dbReference type="ARBA" id="ARBA00023136"/>
    </source>
</evidence>
<dbReference type="GO" id="GO:0016887">
    <property type="term" value="F:ATP hydrolysis activity"/>
    <property type="evidence" value="ECO:0007669"/>
    <property type="project" value="InterPro"/>
</dbReference>
<dbReference type="AlphaFoldDB" id="A0A4R7W1F6"/>
<keyword evidence="5 11" id="KW-0812">Transmembrane</keyword>
<dbReference type="PANTHER" id="PTHR43394:SF1">
    <property type="entry name" value="ATP-BINDING CASSETTE SUB-FAMILY B MEMBER 10, MITOCHONDRIAL"/>
    <property type="match status" value="1"/>
</dbReference>
<keyword evidence="2" id="KW-0813">Transport</keyword>
<dbReference type="OrthoDB" id="9806127at2"/>
<dbReference type="InterPro" id="IPR017871">
    <property type="entry name" value="ABC_transporter-like_CS"/>
</dbReference>
<feature type="transmembrane region" description="Helical" evidence="11">
    <location>
        <begin position="245"/>
        <end position="265"/>
    </location>
</feature>
<evidence type="ECO:0000256" key="6">
    <source>
        <dbReference type="ARBA" id="ARBA00022741"/>
    </source>
</evidence>
<evidence type="ECO:0000259" key="13">
    <source>
        <dbReference type="PROSITE" id="PS50929"/>
    </source>
</evidence>
<keyword evidence="8 11" id="KW-1133">Transmembrane helix</keyword>
<dbReference type="PROSITE" id="PS50893">
    <property type="entry name" value="ABC_TRANSPORTER_2"/>
    <property type="match status" value="1"/>
</dbReference>
<dbReference type="PROSITE" id="PS00211">
    <property type="entry name" value="ABC_TRANSPORTER_1"/>
    <property type="match status" value="1"/>
</dbReference>
<proteinExistence type="inferred from homology"/>
<dbReference type="SUPFAM" id="SSF90123">
    <property type="entry name" value="ABC transporter transmembrane region"/>
    <property type="match status" value="1"/>
</dbReference>
<keyword evidence="3" id="KW-1003">Cell membrane</keyword>
<dbReference type="SUPFAM" id="SSF52540">
    <property type="entry name" value="P-loop containing nucleoside triphosphate hydrolases"/>
    <property type="match status" value="1"/>
</dbReference>
<organism evidence="14 15">
    <name type="scientific">Actinophytocola oryzae</name>
    <dbReference type="NCBI Taxonomy" id="502181"/>
    <lineage>
        <taxon>Bacteria</taxon>
        <taxon>Bacillati</taxon>
        <taxon>Actinomycetota</taxon>
        <taxon>Actinomycetes</taxon>
        <taxon>Pseudonocardiales</taxon>
        <taxon>Pseudonocardiaceae</taxon>
    </lineage>
</organism>
<sequence>MNTVLAAARLAFVARPLAAVGFLVAAVLGGAAPVAIAWLTRAVIDRIAGGATTGLLLPALLLVVLGVLVAGLPHLERYLRAEVNRAVDVLARDRLFGALDRLRGLATLEDPAFHDRLQLAADSGRISPPTVLAGVVELVRGGLTVAGFAVTLLLVSPLVTVVVLAGGIPVALAEFGLARRRARMLWEIEPWQRREIFYGNLLSGTRAAHEIRLFGLGSFFRARMVTELGAINAAARSVDRRELRVQGALGLLAAVIAGCGLVWVVQAAAGGTVSIGDVALFVAAVAGVQGALASGVDQAAQIHQAVLLFDHYQAVVTVPADLPTPTHPEPVPRLREGIEFRDVWFRYSDEHPWVLRGVNLTVPAGRSVALVGHNGVGKSTLVKLLCRLYDPDRGAILWDGVDVREMDPLALRDRIGAVFQDYVNYDLSAAENIALGDLTALGDETRLREAAERAGAHETLTALPRGYDTMLSRTFTDSADPGTGVALSGGQWQRVALARAFLRVGRDLLILDEPSSGLDAEAEHDIHTRLHEHRAERTSVLISHRLGAVRDADVIAVLDRGRVTELGDHAELLAHDGVYARLYRLQSKGYLQEVPG</sequence>
<evidence type="ECO:0000259" key="12">
    <source>
        <dbReference type="PROSITE" id="PS50893"/>
    </source>
</evidence>
<dbReference type="InterPro" id="IPR011527">
    <property type="entry name" value="ABC1_TM_dom"/>
</dbReference>
<feature type="domain" description="ABC transporter" evidence="12">
    <location>
        <begin position="338"/>
        <end position="585"/>
    </location>
</feature>
<dbReference type="RefSeq" id="WP_133901507.1">
    <property type="nucleotide sequence ID" value="NZ_SOCP01000002.1"/>
</dbReference>
<evidence type="ECO:0000256" key="11">
    <source>
        <dbReference type="SAM" id="Phobius"/>
    </source>
</evidence>
<feature type="transmembrane region" description="Helical" evidence="11">
    <location>
        <begin position="17"/>
        <end position="39"/>
    </location>
</feature>
<keyword evidence="15" id="KW-1185">Reference proteome</keyword>
<feature type="transmembrane region" description="Helical" evidence="11">
    <location>
        <begin position="51"/>
        <end position="72"/>
    </location>
</feature>
<dbReference type="InterPro" id="IPR003593">
    <property type="entry name" value="AAA+_ATPase"/>
</dbReference>
<dbReference type="Pfam" id="PF00005">
    <property type="entry name" value="ABC_tran"/>
    <property type="match status" value="1"/>
</dbReference>
<reference evidence="14 15" key="1">
    <citation type="submission" date="2019-03" db="EMBL/GenBank/DDBJ databases">
        <title>Genomic Encyclopedia of Archaeal and Bacterial Type Strains, Phase II (KMG-II): from individual species to whole genera.</title>
        <authorList>
            <person name="Goeker M."/>
        </authorList>
    </citation>
    <scope>NUCLEOTIDE SEQUENCE [LARGE SCALE GENOMIC DNA]</scope>
    <source>
        <strain evidence="14 15">DSM 45499</strain>
    </source>
</reference>